<gene>
    <name evidence="5" type="ORF">AMTR_s00089p00060370</name>
</gene>
<dbReference type="Proteomes" id="UP000017836">
    <property type="component" value="Unassembled WGS sequence"/>
</dbReference>
<evidence type="ECO:0000313" key="6">
    <source>
        <dbReference type="Proteomes" id="UP000017836"/>
    </source>
</evidence>
<feature type="region of interest" description="Disordered" evidence="4">
    <location>
        <begin position="1"/>
        <end position="35"/>
    </location>
</feature>
<organism evidence="5 6">
    <name type="scientific">Amborella trichopoda</name>
    <dbReference type="NCBI Taxonomy" id="13333"/>
    <lineage>
        <taxon>Eukaryota</taxon>
        <taxon>Viridiplantae</taxon>
        <taxon>Streptophyta</taxon>
        <taxon>Embryophyta</taxon>
        <taxon>Tracheophyta</taxon>
        <taxon>Spermatophyta</taxon>
        <taxon>Magnoliopsida</taxon>
        <taxon>Amborellales</taxon>
        <taxon>Amborellaceae</taxon>
        <taxon>Amborella</taxon>
    </lineage>
</organism>
<dbReference type="PANTHER" id="PTHR31623">
    <property type="entry name" value="F21J9.9"/>
    <property type="match status" value="1"/>
</dbReference>
<accession>W1P2F7</accession>
<dbReference type="InterPro" id="IPR023213">
    <property type="entry name" value="CAT-like_dom_sf"/>
</dbReference>
<evidence type="ECO:0000256" key="1">
    <source>
        <dbReference type="ARBA" id="ARBA00009861"/>
    </source>
</evidence>
<keyword evidence="6" id="KW-1185">Reference proteome</keyword>
<evidence type="ECO:0000313" key="5">
    <source>
        <dbReference type="EMBL" id="ERN01824.1"/>
    </source>
</evidence>
<evidence type="ECO:0000256" key="4">
    <source>
        <dbReference type="SAM" id="MobiDB-lite"/>
    </source>
</evidence>
<reference evidence="6" key="1">
    <citation type="journal article" date="2013" name="Science">
        <title>The Amborella genome and the evolution of flowering plants.</title>
        <authorList>
            <consortium name="Amborella Genome Project"/>
        </authorList>
    </citation>
    <scope>NUCLEOTIDE SEQUENCE [LARGE SCALE GENOMIC DNA]</scope>
</reference>
<dbReference type="OMA" id="MARMMEL"/>
<dbReference type="AlphaFoldDB" id="W1P2F7"/>
<name>W1P2F7_AMBTC</name>
<dbReference type="STRING" id="13333.W1P2F7"/>
<dbReference type="Pfam" id="PF02458">
    <property type="entry name" value="Transferase"/>
    <property type="match status" value="2"/>
</dbReference>
<dbReference type="PANTHER" id="PTHR31623:SF17">
    <property type="entry name" value="F21J9.9"/>
    <property type="match status" value="1"/>
</dbReference>
<keyword evidence="3" id="KW-0012">Acyltransferase</keyword>
<proteinExistence type="inferred from homology"/>
<dbReference type="Gramene" id="ERN01824">
    <property type="protein sequence ID" value="ERN01824"/>
    <property type="gene ID" value="AMTR_s00089p00060370"/>
</dbReference>
<sequence length="382" mass="41832">MGIPKAEKKRRRSRTEMEVEMISTETIPPSSPTPTHHPLSFLDQMAPPIYSTLILYFPPPPPHCNPIPTLKSSLSKALSLFYPPLGPPLPPPLSGYPHRLHSAATHFGCGAIALAVCAAHKVVDAASLASFILTWSRISRGDLPSSSPTFDSHAIFPPQDMTCLDSDCTPKQNPAEPLVTHVFVFEPQTIKSLKASCMVLGIVPTTVEAVSILIWRSISKDGQPSGLAHVINIRQALEPPLPEGSFGNVVLGTFAEDRSGSGGNEEMVRAAIRSVDKEYVKKVRGRPMGLVESMARMMELWRDEGTAFVGLTSWYRFPIYGNDLGWGRPVWASPGGACMPGVVKLMPTRDTGGVEMWVTLPRQDMDLFERCPQISAYCSRRF</sequence>
<comment type="similarity">
    <text evidence="1">Belongs to the plant acyltransferase family.</text>
</comment>
<dbReference type="EMBL" id="KI394680">
    <property type="protein sequence ID" value="ERN01824.1"/>
    <property type="molecule type" value="Genomic_DNA"/>
</dbReference>
<evidence type="ECO:0000256" key="2">
    <source>
        <dbReference type="ARBA" id="ARBA00022679"/>
    </source>
</evidence>
<dbReference type="Gene3D" id="3.30.559.10">
    <property type="entry name" value="Chloramphenicol acetyltransferase-like domain"/>
    <property type="match status" value="3"/>
</dbReference>
<keyword evidence="2" id="KW-0808">Transferase</keyword>
<evidence type="ECO:0000256" key="3">
    <source>
        <dbReference type="ARBA" id="ARBA00023315"/>
    </source>
</evidence>
<dbReference type="HOGENOM" id="CLU_014546_0_0_1"/>
<protein>
    <submittedName>
        <fullName evidence="5">Uncharacterized protein</fullName>
    </submittedName>
</protein>
<dbReference type="GO" id="GO:0016746">
    <property type="term" value="F:acyltransferase activity"/>
    <property type="evidence" value="ECO:0007669"/>
    <property type="project" value="UniProtKB-KW"/>
</dbReference>